<dbReference type="Gene3D" id="2.30.30.30">
    <property type="match status" value="1"/>
</dbReference>
<dbReference type="FunFam" id="3.40.50.300:FF:001447">
    <property type="entry name" value="Ras-related protein Rab-1B"/>
    <property type="match status" value="1"/>
</dbReference>
<dbReference type="SUPFAM" id="SSF50249">
    <property type="entry name" value="Nucleic acid-binding proteins"/>
    <property type="match status" value="1"/>
</dbReference>
<feature type="domain" description="Large ribosomal subunit protein uL2 C-terminal" evidence="5">
    <location>
        <begin position="394"/>
        <end position="523"/>
    </location>
</feature>
<evidence type="ECO:0000313" key="7">
    <source>
        <dbReference type="EMBL" id="TPX76333.1"/>
    </source>
</evidence>
<dbReference type="SUPFAM" id="SSF50104">
    <property type="entry name" value="Translation proteins SH3-like domain"/>
    <property type="match status" value="1"/>
</dbReference>
<keyword evidence="3" id="KW-0687">Ribonucleoprotein</keyword>
<dbReference type="SUPFAM" id="SSF52540">
    <property type="entry name" value="P-loop containing nucleoside triphosphate hydrolases"/>
    <property type="match status" value="1"/>
</dbReference>
<dbReference type="GO" id="GO:0032543">
    <property type="term" value="P:mitochondrial translation"/>
    <property type="evidence" value="ECO:0007669"/>
    <property type="project" value="TreeGrafter"/>
</dbReference>
<dbReference type="OrthoDB" id="268576at2759"/>
<proteinExistence type="inferred from homology"/>
<dbReference type="GO" id="GO:0003735">
    <property type="term" value="F:structural constituent of ribosome"/>
    <property type="evidence" value="ECO:0007669"/>
    <property type="project" value="InterPro"/>
</dbReference>
<dbReference type="Pfam" id="PF03947">
    <property type="entry name" value="Ribosomal_L2_C"/>
    <property type="match status" value="1"/>
</dbReference>
<reference evidence="7 8" key="1">
    <citation type="journal article" date="2019" name="Sci. Rep.">
        <title>Comparative genomics of chytrid fungi reveal insights into the obligate biotrophic and pathogenic lifestyle of Synchytrium endobioticum.</title>
        <authorList>
            <person name="van de Vossenberg B.T.L.H."/>
            <person name="Warris S."/>
            <person name="Nguyen H.D.T."/>
            <person name="van Gent-Pelzer M.P.E."/>
            <person name="Joly D.L."/>
            <person name="van de Geest H.C."/>
            <person name="Bonants P.J.M."/>
            <person name="Smith D.S."/>
            <person name="Levesque C.A."/>
            <person name="van der Lee T.A.J."/>
        </authorList>
    </citation>
    <scope>NUCLEOTIDE SEQUENCE [LARGE SCALE GENOMIC DNA]</scope>
    <source>
        <strain evidence="7 8">CBS 675.73</strain>
    </source>
</reference>
<dbReference type="InterPro" id="IPR005225">
    <property type="entry name" value="Small_GTP-bd"/>
</dbReference>
<feature type="region of interest" description="Disordered" evidence="4">
    <location>
        <begin position="492"/>
        <end position="521"/>
    </location>
</feature>
<dbReference type="Gene3D" id="4.10.950.10">
    <property type="entry name" value="Ribosomal protein L2, domain 3"/>
    <property type="match status" value="1"/>
</dbReference>
<organism evidence="7 8">
    <name type="scientific">Chytriomyces confervae</name>
    <dbReference type="NCBI Taxonomy" id="246404"/>
    <lineage>
        <taxon>Eukaryota</taxon>
        <taxon>Fungi</taxon>
        <taxon>Fungi incertae sedis</taxon>
        <taxon>Chytridiomycota</taxon>
        <taxon>Chytridiomycota incertae sedis</taxon>
        <taxon>Chytridiomycetes</taxon>
        <taxon>Chytridiales</taxon>
        <taxon>Chytriomycetaceae</taxon>
        <taxon>Chytriomyces</taxon>
    </lineage>
</organism>
<evidence type="ECO:0000256" key="3">
    <source>
        <dbReference type="ARBA" id="ARBA00023274"/>
    </source>
</evidence>
<dbReference type="InterPro" id="IPR001806">
    <property type="entry name" value="Small_GTPase"/>
</dbReference>
<dbReference type="STRING" id="246404.A0A507FJ66"/>
<dbReference type="InterPro" id="IPR022666">
    <property type="entry name" value="Ribosomal_uL2_RNA-bd_dom"/>
</dbReference>
<comment type="similarity">
    <text evidence="1">Belongs to the universal ribosomal protein uL2 family.</text>
</comment>
<dbReference type="SMART" id="SM00174">
    <property type="entry name" value="RHO"/>
    <property type="match status" value="1"/>
</dbReference>
<accession>A0A507FJ66</accession>
<gene>
    <name evidence="7" type="ORF">CcCBS67573_g02409</name>
</gene>
<dbReference type="PANTHER" id="PTHR13691">
    <property type="entry name" value="RIBOSOMAL PROTEIN L2"/>
    <property type="match status" value="1"/>
</dbReference>
<keyword evidence="8" id="KW-1185">Reference proteome</keyword>
<feature type="domain" description="Large ribosomal subunit protein uL2 RNA-binding" evidence="6">
    <location>
        <begin position="297"/>
        <end position="373"/>
    </location>
</feature>
<dbReference type="SMART" id="SM01382">
    <property type="entry name" value="Ribosomal_L2_C"/>
    <property type="match status" value="1"/>
</dbReference>
<dbReference type="SMART" id="SM00176">
    <property type="entry name" value="RAN"/>
    <property type="match status" value="1"/>
</dbReference>
<dbReference type="SMART" id="SM00175">
    <property type="entry name" value="RAB"/>
    <property type="match status" value="1"/>
</dbReference>
<dbReference type="InterPro" id="IPR012340">
    <property type="entry name" value="NA-bd_OB-fold"/>
</dbReference>
<dbReference type="AlphaFoldDB" id="A0A507FJ66"/>
<dbReference type="PROSITE" id="PS51421">
    <property type="entry name" value="RAS"/>
    <property type="match status" value="1"/>
</dbReference>
<dbReference type="GO" id="GO:0005525">
    <property type="term" value="F:GTP binding"/>
    <property type="evidence" value="ECO:0007669"/>
    <property type="project" value="InterPro"/>
</dbReference>
<dbReference type="SMART" id="SM01383">
    <property type="entry name" value="Ribosomal_L2"/>
    <property type="match status" value="1"/>
</dbReference>
<dbReference type="GO" id="GO:0016740">
    <property type="term" value="F:transferase activity"/>
    <property type="evidence" value="ECO:0007669"/>
    <property type="project" value="InterPro"/>
</dbReference>
<dbReference type="SMART" id="SM00173">
    <property type="entry name" value="RAS"/>
    <property type="match status" value="1"/>
</dbReference>
<evidence type="ECO:0000256" key="1">
    <source>
        <dbReference type="ARBA" id="ARBA00005636"/>
    </source>
</evidence>
<dbReference type="InterPro" id="IPR014722">
    <property type="entry name" value="Rib_uL2_dom2"/>
</dbReference>
<evidence type="ECO:0000256" key="4">
    <source>
        <dbReference type="SAM" id="MobiDB-lite"/>
    </source>
</evidence>
<dbReference type="Gene3D" id="2.40.50.140">
    <property type="entry name" value="Nucleic acid-binding proteins"/>
    <property type="match status" value="1"/>
</dbReference>
<protein>
    <submittedName>
        <fullName evidence="7">Uncharacterized protein</fullName>
    </submittedName>
</protein>
<dbReference type="FunFam" id="2.30.30.30:FF:000001">
    <property type="entry name" value="50S ribosomal protein L2"/>
    <property type="match status" value="1"/>
</dbReference>
<dbReference type="InterPro" id="IPR008991">
    <property type="entry name" value="Translation_prot_SH3-like_sf"/>
</dbReference>
<dbReference type="EMBL" id="QEAP01000050">
    <property type="protein sequence ID" value="TPX76333.1"/>
    <property type="molecule type" value="Genomic_DNA"/>
</dbReference>
<dbReference type="GO" id="GO:0003924">
    <property type="term" value="F:GTPase activity"/>
    <property type="evidence" value="ECO:0007669"/>
    <property type="project" value="InterPro"/>
</dbReference>
<dbReference type="GO" id="GO:0003723">
    <property type="term" value="F:RNA binding"/>
    <property type="evidence" value="ECO:0007669"/>
    <property type="project" value="InterPro"/>
</dbReference>
<name>A0A507FJ66_9FUNG</name>
<comment type="caution">
    <text evidence="7">The sequence shown here is derived from an EMBL/GenBank/DDBJ whole genome shotgun (WGS) entry which is preliminary data.</text>
</comment>
<dbReference type="Gene3D" id="3.40.50.300">
    <property type="entry name" value="P-loop containing nucleotide triphosphate hydrolases"/>
    <property type="match status" value="1"/>
</dbReference>
<dbReference type="PANTHER" id="PTHR13691:SF5">
    <property type="entry name" value="LARGE RIBOSOMAL SUBUNIT PROTEIN UL2M"/>
    <property type="match status" value="1"/>
</dbReference>
<evidence type="ECO:0000313" key="8">
    <source>
        <dbReference type="Proteomes" id="UP000320333"/>
    </source>
</evidence>
<dbReference type="InterPro" id="IPR027417">
    <property type="entry name" value="P-loop_NTPase"/>
</dbReference>
<feature type="region of interest" description="Disordered" evidence="4">
    <location>
        <begin position="289"/>
        <end position="315"/>
    </location>
</feature>
<dbReference type="NCBIfam" id="TIGR01171">
    <property type="entry name" value="rplB_bact"/>
    <property type="match status" value="1"/>
</dbReference>
<evidence type="ECO:0000256" key="2">
    <source>
        <dbReference type="ARBA" id="ARBA00022980"/>
    </source>
</evidence>
<evidence type="ECO:0000259" key="6">
    <source>
        <dbReference type="SMART" id="SM01383"/>
    </source>
</evidence>
<dbReference type="InterPro" id="IPR022669">
    <property type="entry name" value="Ribosomal_uL2_C"/>
</dbReference>
<feature type="compositionally biased region" description="Basic residues" evidence="4">
    <location>
        <begin position="305"/>
        <end position="315"/>
    </location>
</feature>
<evidence type="ECO:0000259" key="5">
    <source>
        <dbReference type="SMART" id="SM01382"/>
    </source>
</evidence>
<dbReference type="PROSITE" id="PS51419">
    <property type="entry name" value="RAB"/>
    <property type="match status" value="1"/>
</dbReference>
<keyword evidence="2" id="KW-0689">Ribosomal protein</keyword>
<dbReference type="PRINTS" id="PR00449">
    <property type="entry name" value="RASTRNSFRMNG"/>
</dbReference>
<dbReference type="Proteomes" id="UP000320333">
    <property type="component" value="Unassembled WGS sequence"/>
</dbReference>
<dbReference type="NCBIfam" id="TIGR00231">
    <property type="entry name" value="small_GTP"/>
    <property type="match status" value="1"/>
</dbReference>
<sequence>MGEPYTGKSCLIKRYCEGRFVPEYISTIGIDYGVKTILMGEDEEIEIKVNFWDVAGDPVYFEIRNEFYKDTHGAILLYDTTSRKSFESLEKWVEELMAYYTQEVTIFLVANKVIRVPKVDSSPRMISTKEGMNYAEKMDFAYFETSALTGEGVAEMFTALFQKVLATIHLSLTALGGSLGPRIPRLFTPMPVATPTCSAFPSLVNYSQARGKTFRKKVSKPQRRYFRYVDGLKAQGLPVPKTPVNVIENKFWKVSNGMKVYKPVSPGSRNRRHATRFHLHKGSCIRRLSHGKRSTGGRNNSGRITMRHKGGGHKRRVRSVDFMRTSMAGQQVVRMEYDPNRSASLCLLRCLSTNEFSYIVQCEGVQVGSILHSYRQGIPSPREGEDPIPRSQLVQQGNCLRLRDIPVGTLIHCISLRPDGPAQICRSAGTSAQLIATDIETGHAQIRLASKEVRIVSVDCVATIGVVGNKDHRLRNWGKAGARRRKGIRPSVRGIHMNPCDHPHGGGSNSKGNKHNRTPWGWLTKGWKTVRRKRWFIVTPRWKANKK</sequence>
<dbReference type="Pfam" id="PF00071">
    <property type="entry name" value="Ras"/>
    <property type="match status" value="1"/>
</dbReference>
<dbReference type="InterPro" id="IPR005880">
    <property type="entry name" value="Ribosomal_uL2_bac/org-type"/>
</dbReference>
<dbReference type="Pfam" id="PF00181">
    <property type="entry name" value="Ribosomal_L2_N"/>
    <property type="match status" value="1"/>
</dbReference>
<dbReference type="InterPro" id="IPR014726">
    <property type="entry name" value="Ribosomal_uL2_dom3"/>
</dbReference>
<dbReference type="GO" id="GO:0005762">
    <property type="term" value="C:mitochondrial large ribosomal subunit"/>
    <property type="evidence" value="ECO:0007669"/>
    <property type="project" value="TreeGrafter"/>
</dbReference>
<dbReference type="InterPro" id="IPR002171">
    <property type="entry name" value="Ribosomal_uL2"/>
</dbReference>